<dbReference type="InterPro" id="IPR023214">
    <property type="entry name" value="HAD_sf"/>
</dbReference>
<proteinExistence type="predicted"/>
<keyword evidence="1" id="KW-0378">Hydrolase</keyword>
<dbReference type="SUPFAM" id="SSF56784">
    <property type="entry name" value="HAD-like"/>
    <property type="match status" value="1"/>
</dbReference>
<accession>A0ABR9AXH8</accession>
<dbReference type="InterPro" id="IPR036412">
    <property type="entry name" value="HAD-like_sf"/>
</dbReference>
<evidence type="ECO:0000313" key="2">
    <source>
        <dbReference type="Proteomes" id="UP000634529"/>
    </source>
</evidence>
<dbReference type="Gene3D" id="3.40.50.1000">
    <property type="entry name" value="HAD superfamily/HAD-like"/>
    <property type="match status" value="1"/>
</dbReference>
<reference evidence="1 2" key="1">
    <citation type="submission" date="2020-09" db="EMBL/GenBank/DDBJ databases">
        <title>Paenibacillus sp. CAU 1523 isolated from sand of Haeundae Beach.</title>
        <authorList>
            <person name="Kim W."/>
        </authorList>
    </citation>
    <scope>NUCLEOTIDE SEQUENCE [LARGE SCALE GENOMIC DNA]</scope>
    <source>
        <strain evidence="1 2">CAU 1523</strain>
    </source>
</reference>
<organism evidence="1 2">
    <name type="scientific">Paenibacillus arenosi</name>
    <dbReference type="NCBI Taxonomy" id="2774142"/>
    <lineage>
        <taxon>Bacteria</taxon>
        <taxon>Bacillati</taxon>
        <taxon>Bacillota</taxon>
        <taxon>Bacilli</taxon>
        <taxon>Bacillales</taxon>
        <taxon>Paenibacillaceae</taxon>
        <taxon>Paenibacillus</taxon>
    </lineage>
</organism>
<name>A0ABR9AXH8_9BACL</name>
<gene>
    <name evidence="1" type="ORF">IFO66_06135</name>
</gene>
<sequence>MLEVEINIPGRGIINIKNLVLDYNGTIACDGKVIPSIKEKIEAIHKKGIRVHVVTADTHGTARNQCADMPIEVQIFDHSNAAQYKKEIVEKLGAEQCACIGNGFNDGQMFEACSLSIIVIGEEGCSAKSLMKADIVCKSIEGAFDLILKPSRIIATLRG</sequence>
<evidence type="ECO:0000313" key="1">
    <source>
        <dbReference type="EMBL" id="MBD8497885.1"/>
    </source>
</evidence>
<protein>
    <submittedName>
        <fullName evidence="1">HAD family hydrolase</fullName>
    </submittedName>
</protein>
<keyword evidence="2" id="KW-1185">Reference proteome</keyword>
<dbReference type="Pfam" id="PF00702">
    <property type="entry name" value="Hydrolase"/>
    <property type="match status" value="1"/>
</dbReference>
<comment type="caution">
    <text evidence="1">The sequence shown here is derived from an EMBL/GenBank/DDBJ whole genome shotgun (WGS) entry which is preliminary data.</text>
</comment>
<dbReference type="EMBL" id="JACYTN010000003">
    <property type="protein sequence ID" value="MBD8497885.1"/>
    <property type="molecule type" value="Genomic_DNA"/>
</dbReference>
<dbReference type="Proteomes" id="UP000634529">
    <property type="component" value="Unassembled WGS sequence"/>
</dbReference>
<dbReference type="GO" id="GO:0016787">
    <property type="term" value="F:hydrolase activity"/>
    <property type="evidence" value="ECO:0007669"/>
    <property type="project" value="UniProtKB-KW"/>
</dbReference>